<feature type="transmembrane region" description="Helical" evidence="7">
    <location>
        <begin position="159"/>
        <end position="178"/>
    </location>
</feature>
<dbReference type="SUPFAM" id="SSF118215">
    <property type="entry name" value="Proton glutamate symport protein"/>
    <property type="match status" value="1"/>
</dbReference>
<keyword evidence="3" id="KW-1003">Cell membrane</keyword>
<evidence type="ECO:0000256" key="3">
    <source>
        <dbReference type="ARBA" id="ARBA00022475"/>
    </source>
</evidence>
<gene>
    <name evidence="8" type="ORF">HZY91_04585</name>
</gene>
<protein>
    <submittedName>
        <fullName evidence="8">Dicarboxylate/amino acid:cation symporter</fullName>
    </submittedName>
</protein>
<evidence type="ECO:0000256" key="5">
    <source>
        <dbReference type="ARBA" id="ARBA00022989"/>
    </source>
</evidence>
<evidence type="ECO:0000313" key="9">
    <source>
        <dbReference type="Proteomes" id="UP000721415"/>
    </source>
</evidence>
<keyword evidence="6 7" id="KW-0472">Membrane</keyword>
<dbReference type="InterPro" id="IPR001991">
    <property type="entry name" value="Na-dicarboxylate_symporter"/>
</dbReference>
<name>A0ABS0LQ87_9LACT</name>
<keyword evidence="5 7" id="KW-1133">Transmembrane helix</keyword>
<proteinExistence type="predicted"/>
<feature type="transmembrane region" description="Helical" evidence="7">
    <location>
        <begin position="26"/>
        <end position="45"/>
    </location>
</feature>
<feature type="transmembrane region" description="Helical" evidence="7">
    <location>
        <begin position="342"/>
        <end position="363"/>
    </location>
</feature>
<evidence type="ECO:0000256" key="2">
    <source>
        <dbReference type="ARBA" id="ARBA00022448"/>
    </source>
</evidence>
<feature type="transmembrane region" description="Helical" evidence="7">
    <location>
        <begin position="301"/>
        <end position="330"/>
    </location>
</feature>
<organism evidence="8 9">
    <name type="scientific">Facklamia lactis</name>
    <dbReference type="NCBI Taxonomy" id="2749967"/>
    <lineage>
        <taxon>Bacteria</taxon>
        <taxon>Bacillati</taxon>
        <taxon>Bacillota</taxon>
        <taxon>Bacilli</taxon>
        <taxon>Lactobacillales</taxon>
        <taxon>Aerococcaceae</taxon>
        <taxon>Facklamia</taxon>
    </lineage>
</organism>
<feature type="transmembrane region" description="Helical" evidence="7">
    <location>
        <begin position="268"/>
        <end position="289"/>
    </location>
</feature>
<keyword evidence="9" id="KW-1185">Reference proteome</keyword>
<feature type="transmembrane region" description="Helical" evidence="7">
    <location>
        <begin position="231"/>
        <end position="256"/>
    </location>
</feature>
<evidence type="ECO:0000256" key="4">
    <source>
        <dbReference type="ARBA" id="ARBA00022692"/>
    </source>
</evidence>
<accession>A0ABS0LQ87</accession>
<dbReference type="Pfam" id="PF00375">
    <property type="entry name" value="SDF"/>
    <property type="match status" value="1"/>
</dbReference>
<dbReference type="Gene3D" id="1.10.3860.10">
    <property type="entry name" value="Sodium:dicarboxylate symporter"/>
    <property type="match status" value="1"/>
</dbReference>
<dbReference type="Proteomes" id="UP000721415">
    <property type="component" value="Unassembled WGS sequence"/>
</dbReference>
<dbReference type="EMBL" id="JACBXQ010000002">
    <property type="protein sequence ID" value="MBG9986169.1"/>
    <property type="molecule type" value="Genomic_DNA"/>
</dbReference>
<comment type="subcellular location">
    <subcellularLocation>
        <location evidence="1">Cell membrane</location>
        <topology evidence="1">Multi-pass membrane protein</topology>
    </subcellularLocation>
</comment>
<feature type="transmembrane region" description="Helical" evidence="7">
    <location>
        <begin position="199"/>
        <end position="219"/>
    </location>
</feature>
<dbReference type="PANTHER" id="PTHR42865">
    <property type="entry name" value="PROTON/GLUTAMATE-ASPARTATE SYMPORTER"/>
    <property type="match status" value="1"/>
</dbReference>
<sequence length="434" mass="46692">MSFIAVIVTVCLYLILYKMQKNKVSLMYRVLTATLLGVIVGYLFMGHTDYVVVFGRVYANLLKAFVVPLLFFSIISTVSSLQSIEKLGKLGGRTIAVLALHNILGSVIAIVLGNVMKLGLNSDLTIDTAAEIAEVPPFYDVLVSFFPSNIANHIVENQIIPIVIFSIFVGIAMLKYNNKEEIQAFSNFIEAGNKVMNKLIGMVVTFTPYAVLALLANQVSTLDLSFVTSLLYLLLAIYIACLFHTFITSSLMVQLLGRINPLTFQRKFFPAWLIAFTTQSSIGTMPANIKAQEDMGTPAEIASFSASIGTTFGMPGCASIWPVLLAIFTINVLNIDFSITQYLVMIGSALLASLGTVGVPGTGTIQATALFAAMGLPVEMILVLSPIAGVADMARTSTNVHSAGSTGVIVAALQKELDLNKFNAKNIQSTEAIS</sequence>
<feature type="transmembrane region" description="Helical" evidence="7">
    <location>
        <begin position="90"/>
        <end position="112"/>
    </location>
</feature>
<keyword evidence="4 7" id="KW-0812">Transmembrane</keyword>
<dbReference type="PANTHER" id="PTHR42865:SF7">
    <property type="entry name" value="PROTON_GLUTAMATE-ASPARTATE SYMPORTER"/>
    <property type="match status" value="1"/>
</dbReference>
<evidence type="ECO:0000256" key="7">
    <source>
        <dbReference type="SAM" id="Phobius"/>
    </source>
</evidence>
<evidence type="ECO:0000256" key="1">
    <source>
        <dbReference type="ARBA" id="ARBA00004651"/>
    </source>
</evidence>
<comment type="caution">
    <text evidence="8">The sequence shown here is derived from an EMBL/GenBank/DDBJ whole genome shotgun (WGS) entry which is preliminary data.</text>
</comment>
<reference evidence="8 9" key="1">
    <citation type="submission" date="2020-07" db="EMBL/GenBank/DDBJ databases">
        <title>Facklamia lactis sp. nov., isolated from raw milk.</title>
        <authorList>
            <person name="Doll E.V."/>
            <person name="Huptas C."/>
            <person name="Staib L."/>
            <person name="Wenning M."/>
            <person name="Scherer S."/>
        </authorList>
    </citation>
    <scope>NUCLEOTIDE SEQUENCE [LARGE SCALE GENOMIC DNA]</scope>
    <source>
        <strain evidence="8 9">DSM 111018</strain>
    </source>
</reference>
<evidence type="ECO:0000313" key="8">
    <source>
        <dbReference type="EMBL" id="MBG9986169.1"/>
    </source>
</evidence>
<dbReference type="PRINTS" id="PR00173">
    <property type="entry name" value="EDTRNSPORT"/>
</dbReference>
<dbReference type="InterPro" id="IPR036458">
    <property type="entry name" value="Na:dicarbo_symporter_sf"/>
</dbReference>
<keyword evidence="2" id="KW-0813">Transport</keyword>
<feature type="transmembrane region" description="Helical" evidence="7">
    <location>
        <begin position="57"/>
        <end position="78"/>
    </location>
</feature>
<dbReference type="RefSeq" id="WP_197115255.1">
    <property type="nucleotide sequence ID" value="NZ_JACBXQ010000002.1"/>
</dbReference>
<feature type="transmembrane region" description="Helical" evidence="7">
    <location>
        <begin position="369"/>
        <end position="391"/>
    </location>
</feature>
<evidence type="ECO:0000256" key="6">
    <source>
        <dbReference type="ARBA" id="ARBA00023136"/>
    </source>
</evidence>